<protein>
    <recommendedName>
        <fullName evidence="3">PLAT domain-containing protein</fullName>
    </recommendedName>
</protein>
<keyword evidence="5" id="KW-1185">Reference proteome</keyword>
<feature type="transmembrane region" description="Helical" evidence="2">
    <location>
        <begin position="20"/>
        <end position="41"/>
    </location>
</feature>
<dbReference type="InterPro" id="IPR036392">
    <property type="entry name" value="PLAT/LH2_dom_sf"/>
</dbReference>
<dbReference type="Proteomes" id="UP000271974">
    <property type="component" value="Unassembled WGS sequence"/>
</dbReference>
<dbReference type="EMBL" id="RQTK01000510">
    <property type="protein sequence ID" value="RUS78426.1"/>
    <property type="molecule type" value="Genomic_DNA"/>
</dbReference>
<keyword evidence="2" id="KW-0812">Transmembrane</keyword>
<dbReference type="PANTHER" id="PTHR10877">
    <property type="entry name" value="POLYCYSTIN FAMILY MEMBER"/>
    <property type="match status" value="1"/>
</dbReference>
<dbReference type="PANTHER" id="PTHR10877:SF183">
    <property type="entry name" value="AT14535P-RELATED"/>
    <property type="match status" value="1"/>
</dbReference>
<sequence>MKQLREFKPGVLDYHGPTLLPSFFILSCLIVSIYYCYWAFFQDVRETYNGQTHVVKNSYHPDSLEQYLVCINTGAMPGSGTTERVSFLLVGESGSCRNVMPQGKFCFSTGSEVWFLISSDLSLGHIVGVTVNYDRIVSGSDWN</sequence>
<keyword evidence="2" id="KW-1133">Transmembrane helix</keyword>
<evidence type="ECO:0000256" key="1">
    <source>
        <dbReference type="PROSITE-ProRule" id="PRU00152"/>
    </source>
</evidence>
<dbReference type="AlphaFoldDB" id="A0A433TA39"/>
<dbReference type="Gene3D" id="2.60.60.20">
    <property type="entry name" value="PLAT/LH2 domain"/>
    <property type="match status" value="1"/>
</dbReference>
<feature type="domain" description="PLAT" evidence="3">
    <location>
        <begin position="65"/>
        <end position="143"/>
    </location>
</feature>
<dbReference type="InterPro" id="IPR001024">
    <property type="entry name" value="PLAT/LH2_dom"/>
</dbReference>
<dbReference type="SUPFAM" id="SSF49723">
    <property type="entry name" value="Lipase/lipooxygenase domain (PLAT/LH2 domain)"/>
    <property type="match status" value="1"/>
</dbReference>
<evidence type="ECO:0000256" key="2">
    <source>
        <dbReference type="SAM" id="Phobius"/>
    </source>
</evidence>
<proteinExistence type="predicted"/>
<dbReference type="PROSITE" id="PS50095">
    <property type="entry name" value="PLAT"/>
    <property type="match status" value="1"/>
</dbReference>
<accession>A0A433TA39</accession>
<dbReference type="PROSITE" id="PS51257">
    <property type="entry name" value="PROKAR_LIPOPROTEIN"/>
    <property type="match status" value="1"/>
</dbReference>
<keyword evidence="2" id="KW-0472">Membrane</keyword>
<evidence type="ECO:0000313" key="4">
    <source>
        <dbReference type="EMBL" id="RUS78426.1"/>
    </source>
</evidence>
<dbReference type="InterPro" id="IPR051223">
    <property type="entry name" value="Polycystin"/>
</dbReference>
<name>A0A433TA39_ELYCH</name>
<evidence type="ECO:0000313" key="5">
    <source>
        <dbReference type="Proteomes" id="UP000271974"/>
    </source>
</evidence>
<feature type="non-terminal residue" evidence="4">
    <location>
        <position position="143"/>
    </location>
</feature>
<gene>
    <name evidence="4" type="ORF">EGW08_013800</name>
</gene>
<dbReference type="OrthoDB" id="6631241at2759"/>
<comment type="caution">
    <text evidence="4">The sequence shown here is derived from an EMBL/GenBank/DDBJ whole genome shotgun (WGS) entry which is preliminary data.</text>
</comment>
<evidence type="ECO:0000259" key="3">
    <source>
        <dbReference type="PROSITE" id="PS50095"/>
    </source>
</evidence>
<reference evidence="4 5" key="1">
    <citation type="submission" date="2019-01" db="EMBL/GenBank/DDBJ databases">
        <title>A draft genome assembly of the solar-powered sea slug Elysia chlorotica.</title>
        <authorList>
            <person name="Cai H."/>
            <person name="Li Q."/>
            <person name="Fang X."/>
            <person name="Li J."/>
            <person name="Curtis N.E."/>
            <person name="Altenburger A."/>
            <person name="Shibata T."/>
            <person name="Feng M."/>
            <person name="Maeda T."/>
            <person name="Schwartz J.A."/>
            <person name="Shigenobu S."/>
            <person name="Lundholm N."/>
            <person name="Nishiyama T."/>
            <person name="Yang H."/>
            <person name="Hasebe M."/>
            <person name="Li S."/>
            <person name="Pierce S.K."/>
            <person name="Wang J."/>
        </authorList>
    </citation>
    <scope>NUCLEOTIDE SEQUENCE [LARGE SCALE GENOMIC DNA]</scope>
    <source>
        <strain evidence="4">EC2010</strain>
        <tissue evidence="4">Whole organism of an adult</tissue>
    </source>
</reference>
<organism evidence="4 5">
    <name type="scientific">Elysia chlorotica</name>
    <name type="common">Eastern emerald elysia</name>
    <name type="synonym">Sea slug</name>
    <dbReference type="NCBI Taxonomy" id="188477"/>
    <lineage>
        <taxon>Eukaryota</taxon>
        <taxon>Metazoa</taxon>
        <taxon>Spiralia</taxon>
        <taxon>Lophotrochozoa</taxon>
        <taxon>Mollusca</taxon>
        <taxon>Gastropoda</taxon>
        <taxon>Heterobranchia</taxon>
        <taxon>Euthyneura</taxon>
        <taxon>Panpulmonata</taxon>
        <taxon>Sacoglossa</taxon>
        <taxon>Placobranchoidea</taxon>
        <taxon>Plakobranchidae</taxon>
        <taxon>Elysia</taxon>
    </lineage>
</organism>
<comment type="caution">
    <text evidence="1">Lacks conserved residue(s) required for the propagation of feature annotation.</text>
</comment>